<feature type="compositionally biased region" description="Polar residues" evidence="8">
    <location>
        <begin position="259"/>
        <end position="269"/>
    </location>
</feature>
<feature type="DNA-binding region" description="H-T-H motif" evidence="7">
    <location>
        <begin position="34"/>
        <end position="54"/>
    </location>
</feature>
<evidence type="ECO:0000313" key="14">
    <source>
        <dbReference type="RefSeq" id="XP_049305945.1"/>
    </source>
</evidence>
<organism evidence="10 11">
    <name type="scientific">Bactrocera dorsalis</name>
    <name type="common">Oriental fruit fly</name>
    <name type="synonym">Dacus dorsalis</name>
    <dbReference type="NCBI Taxonomy" id="27457"/>
    <lineage>
        <taxon>Eukaryota</taxon>
        <taxon>Metazoa</taxon>
        <taxon>Ecdysozoa</taxon>
        <taxon>Arthropoda</taxon>
        <taxon>Hexapoda</taxon>
        <taxon>Insecta</taxon>
        <taxon>Pterygota</taxon>
        <taxon>Neoptera</taxon>
        <taxon>Endopterygota</taxon>
        <taxon>Diptera</taxon>
        <taxon>Brachycera</taxon>
        <taxon>Muscomorpha</taxon>
        <taxon>Tephritoidea</taxon>
        <taxon>Tephritidae</taxon>
        <taxon>Bactrocera</taxon>
        <taxon>Bactrocera</taxon>
    </lineage>
</organism>
<feature type="region of interest" description="Disordered" evidence="8">
    <location>
        <begin position="574"/>
        <end position="619"/>
    </location>
</feature>
<dbReference type="GO" id="GO:0021556">
    <property type="term" value="P:central nervous system formation"/>
    <property type="evidence" value="ECO:0007669"/>
    <property type="project" value="UniProtKB-ARBA"/>
</dbReference>
<comment type="subcellular location">
    <subcellularLocation>
        <location evidence="1 7">Nucleus</location>
    </subcellularLocation>
</comment>
<dbReference type="GO" id="GO:0007469">
    <property type="term" value="P:antennal development"/>
    <property type="evidence" value="ECO:0007669"/>
    <property type="project" value="UniProtKB-ARBA"/>
</dbReference>
<sequence>MNIRMTTKGKRPLRSLTPSDKINAIQRIHDGESKASVARDIGVPESTLRGWCKNEDKLRFMSRQTDKITADSLAEKLGTSAAILVGPPEKRQKLDGSSVPFIYSNKIKYDDMMYKRSPLNGIDYASSKTLSEITFNGLSTDYVAFSSAVKNNKSFGTDVSRQTDPAIAAISPLTSLSQLSGLSGLAQSPLAISFNELTSNLNILAQLNPGLAAMSCLNELGATTNPLRNVKTKPQLQLESPQSDCGDRQQGLSVKNWAKQKSPSSTSEESCYGLNLRLNEDNNNKNKIKCPSPSLAPSLSILSDDPLIYWLKSQQAMLGLNNIYPSPLAPPMGASSPPLRSSTPHQSAKLHVTTPLNVSASITPSTAPSLDGKNSAWLNWCKALGASLNSLAPTTAAAVLHGPPIKQQHQPSSIATISTDIETTALTSNISTQNSQLENILFTQLTKSIDSCSTESSTILNNTHSTHMENVDSSNKPEDLSARTVKNNLTATSPSPTVPAQNSTPSPNTGESLVPTPIHSPNEQLIAEVPNSPLYNEEAEDCGTNMSDCKDVLDNLLYKINNNPSVISLSKATTPTSVEGADDDGCASESNISYGSDNNQNSSDENVNNNNHSNKTDEEERFKLSALKKEDEDYEAINHGEQFLKWLENCSNPRITASHLMQLRFLISALKSNCDPNDESSLHNLKSSSTEKAPENIVDTLEDNSLINKGRRRK</sequence>
<accession>A0A6I9V2H7</accession>
<feature type="compositionally biased region" description="Polar residues" evidence="8">
    <location>
        <begin position="682"/>
        <end position="691"/>
    </location>
</feature>
<dbReference type="Gene3D" id="1.10.10.10">
    <property type="entry name" value="Winged helix-like DNA-binding domain superfamily/Winged helix DNA-binding domain"/>
    <property type="match status" value="1"/>
</dbReference>
<evidence type="ECO:0000313" key="10">
    <source>
        <dbReference type="Proteomes" id="UP001652620"/>
    </source>
</evidence>
<evidence type="ECO:0000313" key="12">
    <source>
        <dbReference type="RefSeq" id="XP_049305943.1"/>
    </source>
</evidence>
<dbReference type="Pfam" id="PF04218">
    <property type="entry name" value="CENP-B_N"/>
    <property type="match status" value="1"/>
</dbReference>
<evidence type="ECO:0000256" key="3">
    <source>
        <dbReference type="ARBA" id="ARBA00022553"/>
    </source>
</evidence>
<evidence type="ECO:0000256" key="8">
    <source>
        <dbReference type="SAM" id="MobiDB-lite"/>
    </source>
</evidence>
<evidence type="ECO:0000256" key="7">
    <source>
        <dbReference type="PROSITE-ProRule" id="PRU00320"/>
    </source>
</evidence>
<dbReference type="Proteomes" id="UP001652620">
    <property type="component" value="Chromosome 2"/>
</dbReference>
<dbReference type="InParanoid" id="A0A6I9V2H7"/>
<dbReference type="RefSeq" id="XP_049305943.1">
    <property type="nucleotide sequence ID" value="XM_049449986.1"/>
</dbReference>
<evidence type="ECO:0000313" key="13">
    <source>
        <dbReference type="RefSeq" id="XP_049305944.1"/>
    </source>
</evidence>
<feature type="region of interest" description="Disordered" evidence="8">
    <location>
        <begin position="236"/>
        <end position="269"/>
    </location>
</feature>
<dbReference type="RefSeq" id="XP_049305945.1">
    <property type="nucleotide sequence ID" value="XM_049449988.1"/>
</dbReference>
<keyword evidence="7" id="KW-0539">Nucleus</keyword>
<dbReference type="GeneID" id="105225717"/>
<gene>
    <name evidence="11 12 13 14" type="primary">LOC105225717</name>
</gene>
<protein>
    <submittedName>
        <fullName evidence="11 12">Protein distal antenna</fullName>
    </submittedName>
</protein>
<reference evidence="10 11" key="1">
    <citation type="submission" date="2025-05" db="UniProtKB">
        <authorList>
            <consortium name="RefSeq"/>
        </authorList>
    </citation>
    <scope>NUCLEOTIDE SEQUENCE [LARGE SCALE GENOMIC DNA]</scope>
    <source>
        <tissue evidence="11 12">Adult</tissue>
    </source>
</reference>
<keyword evidence="6" id="KW-0804">Transcription</keyword>
<feature type="region of interest" description="Disordered" evidence="8">
    <location>
        <begin position="489"/>
        <end position="518"/>
    </location>
</feature>
<dbReference type="PANTHER" id="PTHR33215">
    <property type="entry name" value="PROTEIN DISTAL ANTENNA"/>
    <property type="match status" value="1"/>
</dbReference>
<evidence type="ECO:0000256" key="1">
    <source>
        <dbReference type="ARBA" id="ARBA00004123"/>
    </source>
</evidence>
<name>A0A6I9V2H7_BACDO</name>
<feature type="compositionally biased region" description="Polar residues" evidence="8">
    <location>
        <begin position="489"/>
        <end position="511"/>
    </location>
</feature>
<keyword evidence="5 7" id="KW-0238">DNA-binding</keyword>
<evidence type="ECO:0000256" key="4">
    <source>
        <dbReference type="ARBA" id="ARBA00023015"/>
    </source>
</evidence>
<dbReference type="SUPFAM" id="SSF46689">
    <property type="entry name" value="Homeodomain-like"/>
    <property type="match status" value="1"/>
</dbReference>
<dbReference type="InterPro" id="IPR051839">
    <property type="entry name" value="RD_transcriptional_regulator"/>
</dbReference>
<feature type="region of interest" description="Disordered" evidence="8">
    <location>
        <begin position="676"/>
        <end position="714"/>
    </location>
</feature>
<dbReference type="GO" id="GO:0007379">
    <property type="term" value="P:segment specification"/>
    <property type="evidence" value="ECO:0007669"/>
    <property type="project" value="UniProtKB-ARBA"/>
</dbReference>
<keyword evidence="3" id="KW-0597">Phosphoprotein</keyword>
<keyword evidence="10" id="KW-1185">Reference proteome</keyword>
<dbReference type="RefSeq" id="XP_011202621.2">
    <property type="nucleotide sequence ID" value="XM_011204319.4"/>
</dbReference>
<dbReference type="GO" id="GO:0003677">
    <property type="term" value="F:DNA binding"/>
    <property type="evidence" value="ECO:0007669"/>
    <property type="project" value="UniProtKB-UniRule"/>
</dbReference>
<keyword evidence="2" id="KW-0217">Developmental protein</keyword>
<dbReference type="InterPro" id="IPR007889">
    <property type="entry name" value="HTH_Psq"/>
</dbReference>
<dbReference type="GO" id="GO:0003700">
    <property type="term" value="F:DNA-binding transcription factor activity"/>
    <property type="evidence" value="ECO:0007669"/>
    <property type="project" value="UniProtKB-ARBA"/>
</dbReference>
<proteinExistence type="predicted"/>
<evidence type="ECO:0000259" key="9">
    <source>
        <dbReference type="PROSITE" id="PS50960"/>
    </source>
</evidence>
<dbReference type="KEGG" id="bdr:105225717"/>
<evidence type="ECO:0000256" key="2">
    <source>
        <dbReference type="ARBA" id="ARBA00022473"/>
    </source>
</evidence>
<dbReference type="PROSITE" id="PS50960">
    <property type="entry name" value="HTH_PSQ"/>
    <property type="match status" value="1"/>
</dbReference>
<dbReference type="InterPro" id="IPR009057">
    <property type="entry name" value="Homeodomain-like_sf"/>
</dbReference>
<dbReference type="OrthoDB" id="6624814at2759"/>
<dbReference type="GO" id="GO:0048749">
    <property type="term" value="P:compound eye development"/>
    <property type="evidence" value="ECO:0007669"/>
    <property type="project" value="UniProtKB-ARBA"/>
</dbReference>
<evidence type="ECO:0000313" key="11">
    <source>
        <dbReference type="RefSeq" id="XP_011202621.2"/>
    </source>
</evidence>
<evidence type="ECO:0000256" key="6">
    <source>
        <dbReference type="ARBA" id="ARBA00023163"/>
    </source>
</evidence>
<dbReference type="PANTHER" id="PTHR33215:SF13">
    <property type="entry name" value="PROTEIN DISTAL ANTENNA"/>
    <property type="match status" value="1"/>
</dbReference>
<feature type="compositionally biased region" description="Low complexity" evidence="8">
    <location>
        <begin position="596"/>
        <end position="613"/>
    </location>
</feature>
<keyword evidence="4" id="KW-0805">Transcription regulation</keyword>
<evidence type="ECO:0000256" key="5">
    <source>
        <dbReference type="ARBA" id="ARBA00023125"/>
    </source>
</evidence>
<feature type="domain" description="HTH psq-type" evidence="9">
    <location>
        <begin position="7"/>
        <end position="58"/>
    </location>
</feature>
<dbReference type="RefSeq" id="XP_049305944.1">
    <property type="nucleotide sequence ID" value="XM_049449987.1"/>
</dbReference>
<dbReference type="AlphaFoldDB" id="A0A6I9V2H7"/>
<dbReference type="FunCoup" id="A0A6I9V2H7">
    <property type="interactions" value="136"/>
</dbReference>
<dbReference type="InterPro" id="IPR036388">
    <property type="entry name" value="WH-like_DNA-bd_sf"/>
</dbReference>
<dbReference type="GO" id="GO:0005634">
    <property type="term" value="C:nucleus"/>
    <property type="evidence" value="ECO:0007669"/>
    <property type="project" value="UniProtKB-SubCell"/>
</dbReference>